<dbReference type="EC" id="5.4.99.-" evidence="4"/>
<dbReference type="PROSITE" id="PS01129">
    <property type="entry name" value="PSI_RLU"/>
    <property type="match status" value="1"/>
</dbReference>
<proteinExistence type="inferred from homology"/>
<dbReference type="InterPro" id="IPR020103">
    <property type="entry name" value="PsdUridine_synth_cat_dom_sf"/>
</dbReference>
<feature type="domain" description="Pseudouridine synthase RsuA/RluA-like" evidence="5">
    <location>
        <begin position="12"/>
        <end position="168"/>
    </location>
</feature>
<comment type="similarity">
    <text evidence="1 4">Belongs to the pseudouridine synthase RluA family.</text>
</comment>
<name>A0A0G1QU31_9BACT</name>
<accession>A0A0G1QU31</accession>
<keyword evidence="2 4" id="KW-0413">Isomerase</keyword>
<dbReference type="GO" id="GO:0000455">
    <property type="term" value="P:enzyme-directed rRNA pseudouridine synthesis"/>
    <property type="evidence" value="ECO:0007669"/>
    <property type="project" value="TreeGrafter"/>
</dbReference>
<evidence type="ECO:0000256" key="1">
    <source>
        <dbReference type="ARBA" id="ARBA00010876"/>
    </source>
</evidence>
<dbReference type="CDD" id="cd02869">
    <property type="entry name" value="PseudoU_synth_RluA_like"/>
    <property type="match status" value="1"/>
</dbReference>
<evidence type="ECO:0000313" key="6">
    <source>
        <dbReference type="EMBL" id="KKU12130.1"/>
    </source>
</evidence>
<dbReference type="PATRIC" id="fig|1618559.3.peg.186"/>
<dbReference type="InterPro" id="IPR006225">
    <property type="entry name" value="PsdUridine_synth_RluC/D"/>
</dbReference>
<evidence type="ECO:0000256" key="4">
    <source>
        <dbReference type="RuleBase" id="RU362028"/>
    </source>
</evidence>
<dbReference type="GO" id="GO:0009982">
    <property type="term" value="F:pseudouridine synthase activity"/>
    <property type="evidence" value="ECO:0007669"/>
    <property type="project" value="InterPro"/>
</dbReference>
<comment type="catalytic activity">
    <reaction evidence="4">
        <text>a uridine in RNA = a pseudouridine in RNA</text>
        <dbReference type="Rhea" id="RHEA:48348"/>
        <dbReference type="Rhea" id="RHEA-COMP:12068"/>
        <dbReference type="Rhea" id="RHEA-COMP:12069"/>
        <dbReference type="ChEBI" id="CHEBI:65314"/>
        <dbReference type="ChEBI" id="CHEBI:65315"/>
    </reaction>
</comment>
<dbReference type="NCBIfam" id="TIGR00005">
    <property type="entry name" value="rluA_subfam"/>
    <property type="match status" value="1"/>
</dbReference>
<comment type="function">
    <text evidence="4">Responsible for synthesis of pseudouridine from uracil.</text>
</comment>
<dbReference type="InterPro" id="IPR050188">
    <property type="entry name" value="RluA_PseudoU_synthase"/>
</dbReference>
<evidence type="ECO:0000313" key="7">
    <source>
        <dbReference type="Proteomes" id="UP000034653"/>
    </source>
</evidence>
<dbReference type="Pfam" id="PF00849">
    <property type="entry name" value="PseudoU_synth_2"/>
    <property type="match status" value="1"/>
</dbReference>
<gene>
    <name evidence="6" type="ORF">UX19_C0006G0006</name>
</gene>
<organism evidence="6 7">
    <name type="scientific">Candidatus Woesebacteria bacterium GW2011_GWA1_45_8</name>
    <dbReference type="NCBI Taxonomy" id="1618559"/>
    <lineage>
        <taxon>Bacteria</taxon>
        <taxon>Candidatus Woeseibacteriota</taxon>
    </lineage>
</organism>
<dbReference type="GO" id="GO:0003723">
    <property type="term" value="F:RNA binding"/>
    <property type="evidence" value="ECO:0007669"/>
    <property type="project" value="InterPro"/>
</dbReference>
<reference evidence="6 7" key="1">
    <citation type="journal article" date="2015" name="Nature">
        <title>rRNA introns, odd ribosomes, and small enigmatic genomes across a large radiation of phyla.</title>
        <authorList>
            <person name="Brown C.T."/>
            <person name="Hug L.A."/>
            <person name="Thomas B.C."/>
            <person name="Sharon I."/>
            <person name="Castelle C.J."/>
            <person name="Singh A."/>
            <person name="Wilkins M.J."/>
            <person name="Williams K.H."/>
            <person name="Banfield J.F."/>
        </authorList>
    </citation>
    <scope>NUCLEOTIDE SEQUENCE [LARGE SCALE GENOMIC DNA]</scope>
</reference>
<dbReference type="PANTHER" id="PTHR21600">
    <property type="entry name" value="MITOCHONDRIAL RNA PSEUDOURIDINE SYNTHASE"/>
    <property type="match status" value="1"/>
</dbReference>
<sequence>MQPKILHEDDSILVLEKPAGWIVNKAQTTKTQPVVQKWLEEYDYPLARDPLYRSGIVHRLDKETSGILLVAKTRQAFANLQAQFKERRVKKTYTTLVHGLVDPGVGEIEVPVGRLPWRRDRFGVLPGGRGAKTKYKLINLFEREGGKYSLLQAFPETGRTHQIRIHLKYLGHPIVGDEFYAGRKTAKADRLWCPRLFLHASGIKFTHPQSGEEKSFESPLAQDLASVLKSLASS</sequence>
<dbReference type="Proteomes" id="UP000034653">
    <property type="component" value="Unassembled WGS sequence"/>
</dbReference>
<evidence type="ECO:0000256" key="2">
    <source>
        <dbReference type="ARBA" id="ARBA00023235"/>
    </source>
</evidence>
<dbReference type="PANTHER" id="PTHR21600:SF44">
    <property type="entry name" value="RIBOSOMAL LARGE SUBUNIT PSEUDOURIDINE SYNTHASE D"/>
    <property type="match status" value="1"/>
</dbReference>
<dbReference type="EMBL" id="LCLG01000006">
    <property type="protein sequence ID" value="KKU12130.1"/>
    <property type="molecule type" value="Genomic_DNA"/>
</dbReference>
<dbReference type="InterPro" id="IPR006145">
    <property type="entry name" value="PsdUridine_synth_RsuA/RluA"/>
</dbReference>
<dbReference type="SUPFAM" id="SSF55120">
    <property type="entry name" value="Pseudouridine synthase"/>
    <property type="match status" value="1"/>
</dbReference>
<evidence type="ECO:0000259" key="5">
    <source>
        <dbReference type="Pfam" id="PF00849"/>
    </source>
</evidence>
<comment type="caution">
    <text evidence="6">The sequence shown here is derived from an EMBL/GenBank/DDBJ whole genome shotgun (WGS) entry which is preliminary data.</text>
</comment>
<protein>
    <recommendedName>
        <fullName evidence="4">Pseudouridine synthase</fullName>
        <ecNumber evidence="4">5.4.99.-</ecNumber>
    </recommendedName>
</protein>
<dbReference type="InterPro" id="IPR006224">
    <property type="entry name" value="PsdUridine_synth_RluA-like_CS"/>
</dbReference>
<feature type="active site" evidence="3">
    <location>
        <position position="61"/>
    </location>
</feature>
<dbReference type="Gene3D" id="3.30.2350.10">
    <property type="entry name" value="Pseudouridine synthase"/>
    <property type="match status" value="1"/>
</dbReference>
<evidence type="ECO:0000256" key="3">
    <source>
        <dbReference type="PIRSR" id="PIRSR606225-1"/>
    </source>
</evidence>
<dbReference type="AlphaFoldDB" id="A0A0G1QU31"/>
<dbReference type="GO" id="GO:0140098">
    <property type="term" value="F:catalytic activity, acting on RNA"/>
    <property type="evidence" value="ECO:0007669"/>
    <property type="project" value="UniProtKB-ARBA"/>
</dbReference>